<accession>A0A0F9LG74</accession>
<sequence>MPDKKSVTEDIRHPMYEVGDKIFELKQVVDADDATKGDVELNELIEKLHSCEDDVYKHLDKHYLWD</sequence>
<evidence type="ECO:0000313" key="1">
    <source>
        <dbReference type="EMBL" id="KKM86211.1"/>
    </source>
</evidence>
<dbReference type="EMBL" id="LAZR01007291">
    <property type="protein sequence ID" value="KKM86211.1"/>
    <property type="molecule type" value="Genomic_DNA"/>
</dbReference>
<gene>
    <name evidence="1" type="ORF">LCGC14_1281280</name>
</gene>
<dbReference type="AlphaFoldDB" id="A0A0F9LG74"/>
<reference evidence="1" key="1">
    <citation type="journal article" date="2015" name="Nature">
        <title>Complex archaea that bridge the gap between prokaryotes and eukaryotes.</title>
        <authorList>
            <person name="Spang A."/>
            <person name="Saw J.H."/>
            <person name="Jorgensen S.L."/>
            <person name="Zaremba-Niedzwiedzka K."/>
            <person name="Martijn J."/>
            <person name="Lind A.E."/>
            <person name="van Eijk R."/>
            <person name="Schleper C."/>
            <person name="Guy L."/>
            <person name="Ettema T.J."/>
        </authorList>
    </citation>
    <scope>NUCLEOTIDE SEQUENCE</scope>
</reference>
<organism evidence="1">
    <name type="scientific">marine sediment metagenome</name>
    <dbReference type="NCBI Taxonomy" id="412755"/>
    <lineage>
        <taxon>unclassified sequences</taxon>
        <taxon>metagenomes</taxon>
        <taxon>ecological metagenomes</taxon>
    </lineage>
</organism>
<comment type="caution">
    <text evidence="1">The sequence shown here is derived from an EMBL/GenBank/DDBJ whole genome shotgun (WGS) entry which is preliminary data.</text>
</comment>
<protein>
    <submittedName>
        <fullName evidence="1">Uncharacterized protein</fullName>
    </submittedName>
</protein>
<proteinExistence type="predicted"/>
<name>A0A0F9LG74_9ZZZZ</name>